<organism evidence="1 2">
    <name type="scientific">Paragonimus skrjabini miyazakii</name>
    <dbReference type="NCBI Taxonomy" id="59628"/>
    <lineage>
        <taxon>Eukaryota</taxon>
        <taxon>Metazoa</taxon>
        <taxon>Spiralia</taxon>
        <taxon>Lophotrochozoa</taxon>
        <taxon>Platyhelminthes</taxon>
        <taxon>Trematoda</taxon>
        <taxon>Digenea</taxon>
        <taxon>Plagiorchiida</taxon>
        <taxon>Troglotremata</taxon>
        <taxon>Troglotrematidae</taxon>
        <taxon>Paragonimus</taxon>
    </lineage>
</organism>
<sequence>NKLISYVSRSIIAVRIAPPPLSSTNRPIDEQLGETDGYSVAPYNHSEIAGCKKHRAHCSRNCSHRTMRKSQMRTEQSGQTNALVKKHSEDANGSYGMWRNLLRTVDMLWNTVGKLLQRDAMDDDIEN</sequence>
<keyword evidence="2" id="KW-1185">Reference proteome</keyword>
<dbReference type="OrthoDB" id="6306134at2759"/>
<dbReference type="AlphaFoldDB" id="A0A8S9YI61"/>
<dbReference type="EMBL" id="JTDE01008065">
    <property type="protein sequence ID" value="KAF7235975.1"/>
    <property type="molecule type" value="Genomic_DNA"/>
</dbReference>
<protein>
    <submittedName>
        <fullName evidence="1">Uncharacterized protein</fullName>
    </submittedName>
</protein>
<feature type="non-terminal residue" evidence="1">
    <location>
        <position position="1"/>
    </location>
</feature>
<evidence type="ECO:0000313" key="1">
    <source>
        <dbReference type="EMBL" id="KAF7235975.1"/>
    </source>
</evidence>
<dbReference type="Proteomes" id="UP000822476">
    <property type="component" value="Unassembled WGS sequence"/>
</dbReference>
<name>A0A8S9YI61_9TREM</name>
<accession>A0A8S9YI61</accession>
<evidence type="ECO:0000313" key="2">
    <source>
        <dbReference type="Proteomes" id="UP000822476"/>
    </source>
</evidence>
<reference evidence="1" key="1">
    <citation type="submission" date="2019-07" db="EMBL/GenBank/DDBJ databases">
        <title>Annotation for the trematode Paragonimus miyazaki's.</title>
        <authorList>
            <person name="Choi Y.-J."/>
        </authorList>
    </citation>
    <scope>NUCLEOTIDE SEQUENCE</scope>
    <source>
        <strain evidence="1">Japan</strain>
    </source>
</reference>
<comment type="caution">
    <text evidence="1">The sequence shown here is derived from an EMBL/GenBank/DDBJ whole genome shotgun (WGS) entry which is preliminary data.</text>
</comment>
<proteinExistence type="predicted"/>
<gene>
    <name evidence="1" type="ORF">EG68_11108</name>
</gene>